<reference evidence="4 5" key="1">
    <citation type="submission" date="2012-06" db="EMBL/GenBank/DDBJ databases">
        <title>Finished chromosome of genome of Microcoleus sp. PCC 7113.</title>
        <authorList>
            <consortium name="US DOE Joint Genome Institute"/>
            <person name="Gugger M."/>
            <person name="Coursin T."/>
            <person name="Rippka R."/>
            <person name="Tandeau De Marsac N."/>
            <person name="Huntemann M."/>
            <person name="Wei C.-L."/>
            <person name="Han J."/>
            <person name="Detter J.C."/>
            <person name="Han C."/>
            <person name="Tapia R."/>
            <person name="Chen A."/>
            <person name="Kyrpides N."/>
            <person name="Mavromatis K."/>
            <person name="Markowitz V."/>
            <person name="Szeto E."/>
            <person name="Ivanova N."/>
            <person name="Pagani I."/>
            <person name="Pati A."/>
            <person name="Goodwin L."/>
            <person name="Nordberg H.P."/>
            <person name="Cantor M.N."/>
            <person name="Hua S.X."/>
            <person name="Woyke T."/>
            <person name="Kerfeld C.A."/>
        </authorList>
    </citation>
    <scope>NUCLEOTIDE SEQUENCE [LARGE SCALE GENOMIC DNA]</scope>
    <source>
        <strain evidence="4 5">PCC 7113</strain>
    </source>
</reference>
<dbReference type="eggNOG" id="COG3103">
    <property type="taxonomic scope" value="Bacteria"/>
</dbReference>
<protein>
    <submittedName>
        <fullName evidence="4">SH3 domain-containing protein</fullName>
    </submittedName>
</protein>
<keyword evidence="2" id="KW-1133">Transmembrane helix</keyword>
<dbReference type="HOGENOM" id="CLU_137425_0_0_3"/>
<dbReference type="OrthoDB" id="573524at2"/>
<evidence type="ECO:0000256" key="1">
    <source>
        <dbReference type="SAM" id="MobiDB-lite"/>
    </source>
</evidence>
<dbReference type="InterPro" id="IPR003646">
    <property type="entry name" value="SH3-like_bac-type"/>
</dbReference>
<keyword evidence="2" id="KW-0812">Transmembrane</keyword>
<feature type="region of interest" description="Disordered" evidence="1">
    <location>
        <begin position="47"/>
        <end position="86"/>
    </location>
</feature>
<dbReference type="AlphaFoldDB" id="K9WP36"/>
<accession>K9WP36</accession>
<keyword evidence="2" id="KW-0472">Membrane</keyword>
<dbReference type="EMBL" id="CP003630">
    <property type="protein sequence ID" value="AFZ21549.1"/>
    <property type="molecule type" value="Genomic_DNA"/>
</dbReference>
<keyword evidence="5" id="KW-1185">Reference proteome</keyword>
<evidence type="ECO:0000313" key="4">
    <source>
        <dbReference type="EMBL" id="AFZ21549.1"/>
    </source>
</evidence>
<evidence type="ECO:0000259" key="3">
    <source>
        <dbReference type="SMART" id="SM00287"/>
    </source>
</evidence>
<dbReference type="Proteomes" id="UP000010471">
    <property type="component" value="Chromosome"/>
</dbReference>
<dbReference type="KEGG" id="mic:Mic7113_5946"/>
<dbReference type="Gene3D" id="2.30.30.40">
    <property type="entry name" value="SH3 Domains"/>
    <property type="match status" value="1"/>
</dbReference>
<feature type="compositionally biased region" description="Low complexity" evidence="1">
    <location>
        <begin position="61"/>
        <end position="80"/>
    </location>
</feature>
<gene>
    <name evidence="4" type="ORF">Mic7113_5946</name>
</gene>
<feature type="transmembrane region" description="Helical" evidence="2">
    <location>
        <begin position="6"/>
        <end position="32"/>
    </location>
</feature>
<sequence>MSLSGIFKFILGFFVGIIFLIIFGIGTAYYFWTRLSITPAKPIFAEEQQKKSPTVKKASLTPASKSKPSSQQSPTPSKSPIQELPPGAYKARVTWPEGLSLRDAPTLNSTRIGGVAANQAVFILKQSDDGKWQQVRVVEGNQEGWIKAGNTAKSE</sequence>
<dbReference type="RefSeq" id="WP_015185678.1">
    <property type="nucleotide sequence ID" value="NC_019738.1"/>
</dbReference>
<feature type="domain" description="SH3b" evidence="3">
    <location>
        <begin position="88"/>
        <end position="155"/>
    </location>
</feature>
<dbReference type="STRING" id="1173027.Mic7113_5946"/>
<dbReference type="Pfam" id="PF08239">
    <property type="entry name" value="SH3_3"/>
    <property type="match status" value="1"/>
</dbReference>
<evidence type="ECO:0000313" key="5">
    <source>
        <dbReference type="Proteomes" id="UP000010471"/>
    </source>
</evidence>
<name>K9WP36_9CYAN</name>
<evidence type="ECO:0000256" key="2">
    <source>
        <dbReference type="SAM" id="Phobius"/>
    </source>
</evidence>
<proteinExistence type="predicted"/>
<organism evidence="4 5">
    <name type="scientific">Allocoleopsis franciscana PCC 7113</name>
    <dbReference type="NCBI Taxonomy" id="1173027"/>
    <lineage>
        <taxon>Bacteria</taxon>
        <taxon>Bacillati</taxon>
        <taxon>Cyanobacteriota</taxon>
        <taxon>Cyanophyceae</taxon>
        <taxon>Coleofasciculales</taxon>
        <taxon>Coleofasciculaceae</taxon>
        <taxon>Allocoleopsis</taxon>
        <taxon>Allocoleopsis franciscana</taxon>
    </lineage>
</organism>
<dbReference type="SMART" id="SM00287">
    <property type="entry name" value="SH3b"/>
    <property type="match status" value="1"/>
</dbReference>